<dbReference type="AlphaFoldDB" id="A0A109J6K3"/>
<dbReference type="Proteomes" id="UP000068164">
    <property type="component" value="Unassembled WGS sequence"/>
</dbReference>
<accession>A0A109J6K3</accession>
<reference evidence="1 2" key="1">
    <citation type="submission" date="2015-11" db="EMBL/GenBank/DDBJ databases">
        <title>Draft Genome Sequence of the Strain BR 10423 (Rhizobium sp.) isolated from nodules of Mimosa pudica.</title>
        <authorList>
            <person name="Barauna A.C."/>
            <person name="Zilli J.E."/>
            <person name="Simoes-Araujo J.L."/>
            <person name="Reis V.M."/>
            <person name="James E.K."/>
            <person name="Reis F.B.Jr."/>
            <person name="Rouws L.F."/>
            <person name="Passos S.R."/>
            <person name="Gois S.R."/>
        </authorList>
    </citation>
    <scope>NUCLEOTIDE SEQUENCE [LARGE SCALE GENOMIC DNA]</scope>
    <source>
        <strain evidence="1 2">BR10423</strain>
    </source>
</reference>
<gene>
    <name evidence="1" type="ORF">AS026_20200</name>
</gene>
<keyword evidence="2" id="KW-1185">Reference proteome</keyword>
<sequence>MMGIDGFDTADFTGLLLQLARLYRSLHSKVSIVFARIGTTPIRLAGIGFQHRRILPSYL</sequence>
<dbReference type="EMBL" id="LNCD01000130">
    <property type="protein sequence ID" value="KWV43253.1"/>
    <property type="molecule type" value="Genomic_DNA"/>
</dbReference>
<evidence type="ECO:0000313" key="1">
    <source>
        <dbReference type="EMBL" id="KWV43253.1"/>
    </source>
</evidence>
<organism evidence="1 2">
    <name type="scientific">Rhizobium altiplani</name>
    <dbReference type="NCBI Taxonomy" id="1864509"/>
    <lineage>
        <taxon>Bacteria</taxon>
        <taxon>Pseudomonadati</taxon>
        <taxon>Pseudomonadota</taxon>
        <taxon>Alphaproteobacteria</taxon>
        <taxon>Hyphomicrobiales</taxon>
        <taxon>Rhizobiaceae</taxon>
        <taxon>Rhizobium/Agrobacterium group</taxon>
        <taxon>Rhizobium</taxon>
    </lineage>
</organism>
<protein>
    <submittedName>
        <fullName evidence="1">Uncharacterized protein</fullName>
    </submittedName>
</protein>
<proteinExistence type="predicted"/>
<name>A0A109J6K3_9HYPH</name>
<comment type="caution">
    <text evidence="1">The sequence shown here is derived from an EMBL/GenBank/DDBJ whole genome shotgun (WGS) entry which is preliminary data.</text>
</comment>
<evidence type="ECO:0000313" key="2">
    <source>
        <dbReference type="Proteomes" id="UP000068164"/>
    </source>
</evidence>